<dbReference type="EMBL" id="JAGGJV010000003">
    <property type="protein sequence ID" value="MBP1858390.1"/>
    <property type="molecule type" value="Genomic_DNA"/>
</dbReference>
<dbReference type="Proteomes" id="UP000823786">
    <property type="component" value="Unassembled WGS sequence"/>
</dbReference>
<accession>A0ABS4EKC9</accession>
<dbReference type="Pfam" id="PF07883">
    <property type="entry name" value="Cupin_2"/>
    <property type="match status" value="1"/>
</dbReference>
<feature type="domain" description="Cupin type-2" evidence="1">
    <location>
        <begin position="47"/>
        <end position="102"/>
    </location>
</feature>
<dbReference type="Gene3D" id="2.60.120.10">
    <property type="entry name" value="Jelly Rolls"/>
    <property type="match status" value="1"/>
</dbReference>
<reference evidence="2 3" key="1">
    <citation type="submission" date="2021-03" db="EMBL/GenBank/DDBJ databases">
        <title>Genomic Encyclopedia of Type Strains, Phase IV (KMG-IV): sequencing the most valuable type-strain genomes for metagenomic binning, comparative biology and taxonomic classification.</title>
        <authorList>
            <person name="Goeker M."/>
        </authorList>
    </citation>
    <scope>NUCLEOTIDE SEQUENCE [LARGE SCALE GENOMIC DNA]</scope>
    <source>
        <strain evidence="2 3">DSM 26427</strain>
    </source>
</reference>
<name>A0ABS4EKC9_9HYPH</name>
<proteinExistence type="predicted"/>
<dbReference type="InterPro" id="IPR013096">
    <property type="entry name" value="Cupin_2"/>
</dbReference>
<dbReference type="PANTHER" id="PTHR36440:SF1">
    <property type="entry name" value="PUTATIVE (AFU_ORTHOLOGUE AFUA_8G07350)-RELATED"/>
    <property type="match status" value="1"/>
</dbReference>
<gene>
    <name evidence="2" type="ORF">J2Z75_001898</name>
</gene>
<evidence type="ECO:0000313" key="3">
    <source>
        <dbReference type="Proteomes" id="UP000823786"/>
    </source>
</evidence>
<keyword evidence="3" id="KW-1185">Reference proteome</keyword>
<protein>
    <submittedName>
        <fullName evidence="2">Quercetin dioxygenase-like cupin family protein</fullName>
    </submittedName>
</protein>
<dbReference type="InterPro" id="IPR011051">
    <property type="entry name" value="RmlC_Cupin_sf"/>
</dbReference>
<dbReference type="PANTHER" id="PTHR36440">
    <property type="entry name" value="PUTATIVE (AFU_ORTHOLOGUE AFUA_8G07350)-RELATED"/>
    <property type="match status" value="1"/>
</dbReference>
<organism evidence="2 3">
    <name type="scientific">Rhizobium herbae</name>
    <dbReference type="NCBI Taxonomy" id="508661"/>
    <lineage>
        <taxon>Bacteria</taxon>
        <taxon>Pseudomonadati</taxon>
        <taxon>Pseudomonadota</taxon>
        <taxon>Alphaproteobacteria</taxon>
        <taxon>Hyphomicrobiales</taxon>
        <taxon>Rhizobiaceae</taxon>
        <taxon>Rhizobium/Agrobacterium group</taxon>
        <taxon>Rhizobium</taxon>
    </lineage>
</organism>
<dbReference type="InterPro" id="IPR014710">
    <property type="entry name" value="RmlC-like_jellyroll"/>
</dbReference>
<evidence type="ECO:0000259" key="1">
    <source>
        <dbReference type="Pfam" id="PF07883"/>
    </source>
</evidence>
<comment type="caution">
    <text evidence="2">The sequence shown here is derived from an EMBL/GenBank/DDBJ whole genome shotgun (WGS) entry which is preliminary data.</text>
</comment>
<dbReference type="RefSeq" id="WP_209850977.1">
    <property type="nucleotide sequence ID" value="NZ_JAGGJV010000003.1"/>
</dbReference>
<sequence length="190" mass="21787">MEKLPPPGTRIRNAFNGETFIFTHLDEDAETFELDVLLERGGMLRGTGRQHFHPNSDEEFHVRSGILRVMMDGQWHVLEPGDRLLVPRGIPHLFRNGHDGETLFTARFSPAHNFMRLFLNMSLGTANHPDWYDDNGEPSLVLRAQALHAFYGHAYGDGIPVWFQKLLFACLAPVAFLRGYRLSVKPRKRH</sequence>
<dbReference type="InterPro" id="IPR053146">
    <property type="entry name" value="QDO-like"/>
</dbReference>
<evidence type="ECO:0000313" key="2">
    <source>
        <dbReference type="EMBL" id="MBP1858390.1"/>
    </source>
</evidence>
<dbReference type="SUPFAM" id="SSF51182">
    <property type="entry name" value="RmlC-like cupins"/>
    <property type="match status" value="1"/>
</dbReference>